<evidence type="ECO:0000313" key="3">
    <source>
        <dbReference type="EMBL" id="GFY95333.1"/>
    </source>
</evidence>
<accession>A0A7J0F9Q0</accession>
<dbReference type="Proteomes" id="UP000585474">
    <property type="component" value="Unassembled WGS sequence"/>
</dbReference>
<keyword evidence="4" id="KW-1185">Reference proteome</keyword>
<proteinExistence type="predicted"/>
<name>A0A7J0F9Q0_9ERIC</name>
<gene>
    <name evidence="3" type="ORF">Acr_10g0007180</name>
</gene>
<dbReference type="AlphaFoldDB" id="A0A7J0F9Q0"/>
<evidence type="ECO:0000313" key="4">
    <source>
        <dbReference type="Proteomes" id="UP000585474"/>
    </source>
</evidence>
<comment type="caution">
    <text evidence="3">The sequence shown here is derived from an EMBL/GenBank/DDBJ whole genome shotgun (WGS) entry which is preliminary data.</text>
</comment>
<dbReference type="Pfam" id="PF03732">
    <property type="entry name" value="Retrotrans_gag"/>
    <property type="match status" value="1"/>
</dbReference>
<protein>
    <recommendedName>
        <fullName evidence="2">Retrotransposon gag domain-containing protein</fullName>
    </recommendedName>
</protein>
<feature type="domain" description="Retrotransposon gag" evidence="2">
    <location>
        <begin position="77"/>
        <end position="139"/>
    </location>
</feature>
<feature type="region of interest" description="Disordered" evidence="1">
    <location>
        <begin position="154"/>
        <end position="188"/>
    </location>
</feature>
<dbReference type="EMBL" id="BJWL01000010">
    <property type="protein sequence ID" value="GFY95333.1"/>
    <property type="molecule type" value="Genomic_DNA"/>
</dbReference>
<sequence>MSLKVTGVLAEHEIGEEESHLAEMTSCPDVDKSITQKIRDLDAHIDAINTSASVPVTVDALIRQIEPPFIERIMRTRLFVANFMSCLVRQNNASHLFTIHQKKTKSLKEYVKQFNQAVLEVEDPSDKVVIMATMEGLRPGPLFDPLSKNVPKTLSSLQSKVDKDDVKNKRSDRDSIRTSDKCPRTLPRRPELVKEKIADLIKKGYLMKYVTDRPQPNSPEGGIETTDPRQASSFSFSPGWVWEEYDTPAMVGQVASYLGNKTPSDYCLVGFHCGGCPSPYNAILGHPTLGGTKAIIFTYHLKMKFPTSIEIGEIDDAEMEALRDEVEQITLVDPREIEKTKPLEEVTPISIHPDFLDCHVMIGTELIEELRTALVEF</sequence>
<organism evidence="3 4">
    <name type="scientific">Actinidia rufa</name>
    <dbReference type="NCBI Taxonomy" id="165716"/>
    <lineage>
        <taxon>Eukaryota</taxon>
        <taxon>Viridiplantae</taxon>
        <taxon>Streptophyta</taxon>
        <taxon>Embryophyta</taxon>
        <taxon>Tracheophyta</taxon>
        <taxon>Spermatophyta</taxon>
        <taxon>Magnoliopsida</taxon>
        <taxon>eudicotyledons</taxon>
        <taxon>Gunneridae</taxon>
        <taxon>Pentapetalae</taxon>
        <taxon>asterids</taxon>
        <taxon>Ericales</taxon>
        <taxon>Actinidiaceae</taxon>
        <taxon>Actinidia</taxon>
    </lineage>
</organism>
<reference evidence="3 4" key="1">
    <citation type="submission" date="2019-07" db="EMBL/GenBank/DDBJ databases">
        <title>De Novo Assembly of kiwifruit Actinidia rufa.</title>
        <authorList>
            <person name="Sugita-Konishi S."/>
            <person name="Sato K."/>
            <person name="Mori E."/>
            <person name="Abe Y."/>
            <person name="Kisaki G."/>
            <person name="Hamano K."/>
            <person name="Suezawa K."/>
            <person name="Otani M."/>
            <person name="Fukuda T."/>
            <person name="Manabe T."/>
            <person name="Gomi K."/>
            <person name="Tabuchi M."/>
            <person name="Akimitsu K."/>
            <person name="Kataoka I."/>
        </authorList>
    </citation>
    <scope>NUCLEOTIDE SEQUENCE [LARGE SCALE GENOMIC DNA]</scope>
    <source>
        <strain evidence="4">cv. Fuchu</strain>
    </source>
</reference>
<evidence type="ECO:0000259" key="2">
    <source>
        <dbReference type="Pfam" id="PF03732"/>
    </source>
</evidence>
<evidence type="ECO:0000256" key="1">
    <source>
        <dbReference type="SAM" id="MobiDB-lite"/>
    </source>
</evidence>
<dbReference type="InterPro" id="IPR005162">
    <property type="entry name" value="Retrotrans_gag_dom"/>
</dbReference>
<feature type="compositionally biased region" description="Basic and acidic residues" evidence="1">
    <location>
        <begin position="160"/>
        <end position="188"/>
    </location>
</feature>